<reference evidence="2" key="1">
    <citation type="journal article" date="2019" name="Int. J. Syst. Evol. Microbiol.">
        <title>The Global Catalogue of Microorganisms (GCM) 10K type strain sequencing project: providing services to taxonomists for standard genome sequencing and annotation.</title>
        <authorList>
            <consortium name="The Broad Institute Genomics Platform"/>
            <consortium name="The Broad Institute Genome Sequencing Center for Infectious Disease"/>
            <person name="Wu L."/>
            <person name="Ma J."/>
        </authorList>
    </citation>
    <scope>NUCLEOTIDE SEQUENCE [LARGE SCALE GENOMIC DNA]</scope>
    <source>
        <strain evidence="2">CGMCC 1.13681</strain>
    </source>
</reference>
<dbReference type="Proteomes" id="UP001596413">
    <property type="component" value="Unassembled WGS sequence"/>
</dbReference>
<protein>
    <submittedName>
        <fullName evidence="1">Uncharacterized protein</fullName>
    </submittedName>
</protein>
<dbReference type="RefSeq" id="WP_386413480.1">
    <property type="nucleotide sequence ID" value="NZ_JBHSZO010000009.1"/>
</dbReference>
<dbReference type="EMBL" id="JBHSZO010000009">
    <property type="protein sequence ID" value="MFC7218185.1"/>
    <property type="molecule type" value="Genomic_DNA"/>
</dbReference>
<proteinExistence type="predicted"/>
<evidence type="ECO:0000313" key="2">
    <source>
        <dbReference type="Proteomes" id="UP001596413"/>
    </source>
</evidence>
<accession>A0ABW2GBI2</accession>
<comment type="caution">
    <text evidence="1">The sequence shown here is derived from an EMBL/GenBank/DDBJ whole genome shotgun (WGS) entry which is preliminary data.</text>
</comment>
<gene>
    <name evidence="1" type="ORF">ACFQLX_08395</name>
</gene>
<evidence type="ECO:0000313" key="1">
    <source>
        <dbReference type="EMBL" id="MFC7218185.1"/>
    </source>
</evidence>
<organism evidence="1 2">
    <name type="scientific">Streptomyces polyrhachis</name>
    <dbReference type="NCBI Taxonomy" id="1282885"/>
    <lineage>
        <taxon>Bacteria</taxon>
        <taxon>Bacillati</taxon>
        <taxon>Actinomycetota</taxon>
        <taxon>Actinomycetes</taxon>
        <taxon>Kitasatosporales</taxon>
        <taxon>Streptomycetaceae</taxon>
        <taxon>Streptomyces</taxon>
    </lineage>
</organism>
<sequence>MLYPKTIWADWLCGDHKLLHRRRLLGEFAAGIATDGTVVENCFLSR</sequence>
<keyword evidence="2" id="KW-1185">Reference proteome</keyword>
<name>A0ABW2GBI2_9ACTN</name>